<keyword evidence="9" id="KW-0812">Transmembrane</keyword>
<dbReference type="EMBL" id="BMOQ01000004">
    <property type="protein sequence ID" value="GGN14962.1"/>
    <property type="molecule type" value="Genomic_DNA"/>
</dbReference>
<dbReference type="GO" id="GO:0004673">
    <property type="term" value="F:protein histidine kinase activity"/>
    <property type="evidence" value="ECO:0007669"/>
    <property type="project" value="UniProtKB-EC"/>
</dbReference>
<feature type="transmembrane region" description="Helical" evidence="9">
    <location>
        <begin position="42"/>
        <end position="62"/>
    </location>
</feature>
<feature type="transmembrane region" description="Helical" evidence="9">
    <location>
        <begin position="68"/>
        <end position="90"/>
    </location>
</feature>
<keyword evidence="3" id="KW-0808">Transferase</keyword>
<proteinExistence type="predicted"/>
<evidence type="ECO:0000259" key="11">
    <source>
        <dbReference type="Pfam" id="PF16927"/>
    </source>
</evidence>
<evidence type="ECO:0000256" key="6">
    <source>
        <dbReference type="ARBA" id="ARBA00022840"/>
    </source>
</evidence>
<keyword evidence="9" id="KW-0472">Membrane</keyword>
<evidence type="ECO:0000256" key="5">
    <source>
        <dbReference type="ARBA" id="ARBA00022777"/>
    </source>
</evidence>
<accession>A0A830GAU1</accession>
<keyword evidence="4" id="KW-0547">Nucleotide-binding</keyword>
<dbReference type="GO" id="GO:0005524">
    <property type="term" value="F:ATP binding"/>
    <property type="evidence" value="ECO:0007669"/>
    <property type="project" value="UniProtKB-KW"/>
</dbReference>
<name>A0A830GAU1_9EURY</name>
<evidence type="ECO:0000313" key="13">
    <source>
        <dbReference type="Proteomes" id="UP000608850"/>
    </source>
</evidence>
<dbReference type="OrthoDB" id="3369at2157"/>
<dbReference type="AlphaFoldDB" id="A0A830GAU1"/>
<keyword evidence="5" id="KW-0418">Kinase</keyword>
<keyword evidence="6" id="KW-0067">ATP-binding</keyword>
<evidence type="ECO:0000259" key="10">
    <source>
        <dbReference type="Pfam" id="PF08448"/>
    </source>
</evidence>
<dbReference type="InterPro" id="IPR050351">
    <property type="entry name" value="BphY/WalK/GraS-like"/>
</dbReference>
<dbReference type="Pfam" id="PF16927">
    <property type="entry name" value="HisKA_7TM"/>
    <property type="match status" value="1"/>
</dbReference>
<dbReference type="InterPro" id="IPR031621">
    <property type="entry name" value="HisKA_7TM"/>
</dbReference>
<feature type="domain" description="Histidine kinase N-terminal 7TM region" evidence="11">
    <location>
        <begin position="16"/>
        <end position="238"/>
    </location>
</feature>
<organism evidence="12 13">
    <name type="scientific">Halarchaeum nitratireducens</name>
    <dbReference type="NCBI Taxonomy" id="489913"/>
    <lineage>
        <taxon>Archaea</taxon>
        <taxon>Methanobacteriati</taxon>
        <taxon>Methanobacteriota</taxon>
        <taxon>Stenosarchaea group</taxon>
        <taxon>Halobacteria</taxon>
        <taxon>Halobacteriales</taxon>
        <taxon>Halobacteriaceae</taxon>
    </lineage>
</organism>
<comment type="catalytic activity">
    <reaction evidence="1">
        <text>ATP + protein L-histidine = ADP + protein N-phospho-L-histidine.</text>
        <dbReference type="EC" id="2.7.13.3"/>
    </reaction>
</comment>
<evidence type="ECO:0000256" key="2">
    <source>
        <dbReference type="ARBA" id="ARBA00012438"/>
    </source>
</evidence>
<gene>
    <name evidence="12" type="ORF">GCM10009021_14100</name>
</gene>
<keyword evidence="13" id="KW-1185">Reference proteome</keyword>
<dbReference type="GO" id="GO:0000156">
    <property type="term" value="F:phosphorelay response regulator activity"/>
    <property type="evidence" value="ECO:0007669"/>
    <property type="project" value="TreeGrafter"/>
</dbReference>
<feature type="transmembrane region" description="Helical" evidence="9">
    <location>
        <begin position="148"/>
        <end position="169"/>
    </location>
</feature>
<dbReference type="InterPro" id="IPR035965">
    <property type="entry name" value="PAS-like_dom_sf"/>
</dbReference>
<dbReference type="Gene3D" id="3.30.450.20">
    <property type="entry name" value="PAS domain"/>
    <property type="match status" value="1"/>
</dbReference>
<comment type="caution">
    <text evidence="12">The sequence shown here is derived from an EMBL/GenBank/DDBJ whole genome shotgun (WGS) entry which is preliminary data.</text>
</comment>
<feature type="domain" description="PAS fold-4" evidence="10">
    <location>
        <begin position="250"/>
        <end position="347"/>
    </location>
</feature>
<feature type="transmembrane region" description="Helical" evidence="9">
    <location>
        <begin position="102"/>
        <end position="128"/>
    </location>
</feature>
<evidence type="ECO:0000256" key="3">
    <source>
        <dbReference type="ARBA" id="ARBA00022679"/>
    </source>
</evidence>
<evidence type="ECO:0000256" key="7">
    <source>
        <dbReference type="ARBA" id="ARBA00023012"/>
    </source>
</evidence>
<dbReference type="SUPFAM" id="SSF55785">
    <property type="entry name" value="PYP-like sensor domain (PAS domain)"/>
    <property type="match status" value="1"/>
</dbReference>
<sequence>MNALSQPVPPVAVASVAAAVSLAALTAYLLPRRGRPSVDWLLATIATQAVGCLAYSVGLFVTAPTWRVAFEVVCVLALVWLGYLFLGFALEYTGRVGSRGWMAFAALAVVPALGSLLLLTSSFHGLFWTDPTPVRVLGVVTLDYTFRSGALATLAVDMAYVAVGVYLLVETILSYGPLYRSEAVAVALSTVPPGVGVAVWVLDLGPASTLIWAVPLSVVHAGLDAYAFAGKQLFDASPKAGRVADEQAIDALPDPVVVVDDAGRIVDVNAAALDVLVDGDEAATIGRDAAAVLTVDLDAVRDGDDHSITVTTDDGRYVFAVHRSPLVSGDAVVGHTLLFRDVTAERENEQRLEVFNRVLRHNLRNKLTTVLGSTAVIEEEADDPKIRTLAATAHESGAALAAIGEKARRFDRLRHRDLAIADVAVTDVVAEVVGEFDERAAITGRGPDDLVVATDRRHLAFALENVVENAIEHAIDSTPSVDRRRRRVRGRPRGARRRTRDPGGRGRGADERDGERPRTRERARAVDGRLVSASPRRRRHLRADRRRDDGQTLAPGDDAGRRPRR</sequence>
<feature type="compositionally biased region" description="Basic and acidic residues" evidence="8">
    <location>
        <begin position="500"/>
        <end position="527"/>
    </location>
</feature>
<evidence type="ECO:0000256" key="4">
    <source>
        <dbReference type="ARBA" id="ARBA00022741"/>
    </source>
</evidence>
<protein>
    <recommendedName>
        <fullName evidence="2">histidine kinase</fullName>
        <ecNumber evidence="2">2.7.13.3</ecNumber>
    </recommendedName>
</protein>
<dbReference type="PANTHER" id="PTHR42878">
    <property type="entry name" value="TWO-COMPONENT HISTIDINE KINASE"/>
    <property type="match status" value="1"/>
</dbReference>
<dbReference type="Pfam" id="PF08448">
    <property type="entry name" value="PAS_4"/>
    <property type="match status" value="1"/>
</dbReference>
<feature type="transmembrane region" description="Helical" evidence="9">
    <location>
        <begin position="181"/>
        <end position="202"/>
    </location>
</feature>
<feature type="region of interest" description="Disordered" evidence="8">
    <location>
        <begin position="478"/>
        <end position="565"/>
    </location>
</feature>
<dbReference type="GO" id="GO:0007234">
    <property type="term" value="P:osmosensory signaling via phosphorelay pathway"/>
    <property type="evidence" value="ECO:0007669"/>
    <property type="project" value="TreeGrafter"/>
</dbReference>
<feature type="compositionally biased region" description="Basic residues" evidence="8">
    <location>
        <begin position="535"/>
        <end position="544"/>
    </location>
</feature>
<dbReference type="Proteomes" id="UP000608850">
    <property type="component" value="Unassembled WGS sequence"/>
</dbReference>
<keyword evidence="7" id="KW-0902">Two-component regulatory system</keyword>
<dbReference type="PANTHER" id="PTHR42878:SF7">
    <property type="entry name" value="SENSOR HISTIDINE KINASE GLRK"/>
    <property type="match status" value="1"/>
</dbReference>
<evidence type="ECO:0000256" key="1">
    <source>
        <dbReference type="ARBA" id="ARBA00000085"/>
    </source>
</evidence>
<dbReference type="EC" id="2.7.13.3" evidence="2"/>
<keyword evidence="9" id="KW-1133">Transmembrane helix</keyword>
<dbReference type="InterPro" id="IPR013656">
    <property type="entry name" value="PAS_4"/>
</dbReference>
<evidence type="ECO:0000313" key="12">
    <source>
        <dbReference type="EMBL" id="GGN14962.1"/>
    </source>
</evidence>
<dbReference type="GO" id="GO:0030295">
    <property type="term" value="F:protein kinase activator activity"/>
    <property type="evidence" value="ECO:0007669"/>
    <property type="project" value="TreeGrafter"/>
</dbReference>
<reference evidence="12 13" key="1">
    <citation type="journal article" date="2019" name="Int. J. Syst. Evol. Microbiol.">
        <title>The Global Catalogue of Microorganisms (GCM) 10K type strain sequencing project: providing services to taxonomists for standard genome sequencing and annotation.</title>
        <authorList>
            <consortium name="The Broad Institute Genomics Platform"/>
            <consortium name="The Broad Institute Genome Sequencing Center for Infectious Disease"/>
            <person name="Wu L."/>
            <person name="Ma J."/>
        </authorList>
    </citation>
    <scope>NUCLEOTIDE SEQUENCE [LARGE SCALE GENOMIC DNA]</scope>
    <source>
        <strain evidence="12 13">JCM 16331</strain>
    </source>
</reference>
<evidence type="ECO:0000256" key="9">
    <source>
        <dbReference type="SAM" id="Phobius"/>
    </source>
</evidence>
<feature type="compositionally biased region" description="Basic residues" evidence="8">
    <location>
        <begin position="483"/>
        <end position="499"/>
    </location>
</feature>
<feature type="transmembrane region" description="Helical" evidence="9">
    <location>
        <begin position="12"/>
        <end position="30"/>
    </location>
</feature>
<evidence type="ECO:0000256" key="8">
    <source>
        <dbReference type="SAM" id="MobiDB-lite"/>
    </source>
</evidence>